<dbReference type="AlphaFoldDB" id="A0AAV4N1B9"/>
<comment type="caution">
    <text evidence="2">The sequence shown here is derived from an EMBL/GenBank/DDBJ whole genome shotgun (WGS) entry which is preliminary data.</text>
</comment>
<accession>A0AAV4N1B9</accession>
<proteinExistence type="predicted"/>
<organism evidence="2 3">
    <name type="scientific">Caerostris extrusa</name>
    <name type="common">Bark spider</name>
    <name type="synonym">Caerostris bankana</name>
    <dbReference type="NCBI Taxonomy" id="172846"/>
    <lineage>
        <taxon>Eukaryota</taxon>
        <taxon>Metazoa</taxon>
        <taxon>Ecdysozoa</taxon>
        <taxon>Arthropoda</taxon>
        <taxon>Chelicerata</taxon>
        <taxon>Arachnida</taxon>
        <taxon>Araneae</taxon>
        <taxon>Araneomorphae</taxon>
        <taxon>Entelegynae</taxon>
        <taxon>Araneoidea</taxon>
        <taxon>Araneidae</taxon>
        <taxon>Caerostris</taxon>
    </lineage>
</organism>
<feature type="compositionally biased region" description="Basic and acidic residues" evidence="1">
    <location>
        <begin position="29"/>
        <end position="43"/>
    </location>
</feature>
<gene>
    <name evidence="2" type="ORF">CEXT_75121</name>
</gene>
<dbReference type="EMBL" id="BPLR01020378">
    <property type="protein sequence ID" value="GIX78060.1"/>
    <property type="molecule type" value="Genomic_DNA"/>
</dbReference>
<feature type="non-terminal residue" evidence="2">
    <location>
        <position position="1"/>
    </location>
</feature>
<name>A0AAV4N1B9_CAEEX</name>
<reference evidence="2 3" key="1">
    <citation type="submission" date="2021-06" db="EMBL/GenBank/DDBJ databases">
        <title>Caerostris extrusa draft genome.</title>
        <authorList>
            <person name="Kono N."/>
            <person name="Arakawa K."/>
        </authorList>
    </citation>
    <scope>NUCLEOTIDE SEQUENCE [LARGE SCALE GENOMIC DNA]</scope>
</reference>
<feature type="region of interest" description="Disordered" evidence="1">
    <location>
        <begin position="1"/>
        <end position="59"/>
    </location>
</feature>
<evidence type="ECO:0000313" key="2">
    <source>
        <dbReference type="EMBL" id="GIX78060.1"/>
    </source>
</evidence>
<dbReference type="Proteomes" id="UP001054945">
    <property type="component" value="Unassembled WGS sequence"/>
</dbReference>
<keyword evidence="3" id="KW-1185">Reference proteome</keyword>
<evidence type="ECO:0000256" key="1">
    <source>
        <dbReference type="SAM" id="MobiDB-lite"/>
    </source>
</evidence>
<protein>
    <submittedName>
        <fullName evidence="2">Uncharacterized protein</fullName>
    </submittedName>
</protein>
<evidence type="ECO:0000313" key="3">
    <source>
        <dbReference type="Proteomes" id="UP001054945"/>
    </source>
</evidence>
<sequence length="147" mass="16776">WLSGEGDLPSPHGDKKKLLTNPSGFQIRLDQESEQIEKNTEAKRLKKISTSSSEWRPQDQEFWRNRTASKKTPQWPDERVATDVALPMTPVHTGKQIMLSGFRKEYILAPKDYAQSPKTTSQKYSPGFSRIPYENVCTALKPRDGNL</sequence>